<proteinExistence type="predicted"/>
<evidence type="ECO:0000313" key="2">
    <source>
        <dbReference type="EMBL" id="KAA6439992.1"/>
    </source>
</evidence>
<accession>A0A5M8R197</accession>
<protein>
    <submittedName>
        <fullName evidence="2">Beta-lactamase family protein</fullName>
    </submittedName>
</protein>
<gene>
    <name evidence="2" type="ORF">FEM33_09845</name>
</gene>
<dbReference type="AlphaFoldDB" id="A0A5M8R197"/>
<dbReference type="InterPro" id="IPR001466">
    <property type="entry name" value="Beta-lactam-related"/>
</dbReference>
<dbReference type="PANTHER" id="PTHR46825:SF9">
    <property type="entry name" value="BETA-LACTAMASE-RELATED DOMAIN-CONTAINING PROTEIN"/>
    <property type="match status" value="1"/>
</dbReference>
<dbReference type="Gene3D" id="3.40.710.10">
    <property type="entry name" value="DD-peptidase/beta-lactamase superfamily"/>
    <property type="match status" value="1"/>
</dbReference>
<feature type="domain" description="Beta-lactamase-related" evidence="1">
    <location>
        <begin position="155"/>
        <end position="468"/>
    </location>
</feature>
<evidence type="ECO:0000313" key="3">
    <source>
        <dbReference type="Proteomes" id="UP000323994"/>
    </source>
</evidence>
<name>A0A5M8R197_9BACT</name>
<organism evidence="2 3">
    <name type="scientific">Dyadobacter flavalbus</name>
    <dbReference type="NCBI Taxonomy" id="2579942"/>
    <lineage>
        <taxon>Bacteria</taxon>
        <taxon>Pseudomonadati</taxon>
        <taxon>Bacteroidota</taxon>
        <taxon>Cytophagia</taxon>
        <taxon>Cytophagales</taxon>
        <taxon>Spirosomataceae</taxon>
        <taxon>Dyadobacter</taxon>
    </lineage>
</organism>
<dbReference type="PANTHER" id="PTHR46825">
    <property type="entry name" value="D-ALANYL-D-ALANINE-CARBOXYPEPTIDASE/ENDOPEPTIDASE AMPH"/>
    <property type="match status" value="1"/>
</dbReference>
<dbReference type="OrthoDB" id="912546at2"/>
<dbReference type="SUPFAM" id="SSF56601">
    <property type="entry name" value="beta-lactamase/transpeptidase-like"/>
    <property type="match status" value="1"/>
</dbReference>
<dbReference type="Pfam" id="PF00144">
    <property type="entry name" value="Beta-lactamase"/>
    <property type="match status" value="1"/>
</dbReference>
<sequence length="520" mass="57812">MSEFDLSVKYIVSILLIAVVLLIPGCERNPEPTNNSSVTDFTELSEILDISAVATSRIEPATITEVVQYGHVWMEGSALPTVENNFTELGKNIPATLQFSSVLSDLKANTKYKVRSYVRTNNTIMYGKPVEFATEADYTKRLVKTLKDSLTNRGFGYSFIVSRKNEIVGYATEGLQSRAIEAFGEKPVTLNTKMQIASMTKTLTAVAFLKLASEKGVKTTDKIIRYLPPKWAKGENIDEITFRDLLTHRSGITGLGDKCLNGSFLENYWYGLQSLIAKGVKTVNMGNQCYQNANYGLYRVLIPAMLGYQFSGDDMKDDQETQKIYEKYINENLLKKAGVDSKDILTNPAAAPTFGYDHPYTVGTEGFNPGDFRDVSGAYGIYLSANEAMKVYSNLFTTGNNTVLSPSLQDSVLVSGLGSYSAVMPQGKFSYHDGWWYNQLEDGKPKGFRSIWIKCPNDIMIVMFTNALRHGDGLFPIKSSAYADITSYVLWAFAKMQPSVRGGKSPNVSFHSYLRNPEPH</sequence>
<dbReference type="Proteomes" id="UP000323994">
    <property type="component" value="Unassembled WGS sequence"/>
</dbReference>
<dbReference type="InterPro" id="IPR050491">
    <property type="entry name" value="AmpC-like"/>
</dbReference>
<comment type="caution">
    <text evidence="2">The sequence shown here is derived from an EMBL/GenBank/DDBJ whole genome shotgun (WGS) entry which is preliminary data.</text>
</comment>
<evidence type="ECO:0000259" key="1">
    <source>
        <dbReference type="Pfam" id="PF00144"/>
    </source>
</evidence>
<dbReference type="EMBL" id="VBSN01000028">
    <property type="protein sequence ID" value="KAA6439992.1"/>
    <property type="molecule type" value="Genomic_DNA"/>
</dbReference>
<reference evidence="2 3" key="1">
    <citation type="submission" date="2019-05" db="EMBL/GenBank/DDBJ databases">
        <authorList>
            <person name="Qu J.-H."/>
        </authorList>
    </citation>
    <scope>NUCLEOTIDE SEQUENCE [LARGE SCALE GENOMIC DNA]</scope>
    <source>
        <strain evidence="2 3">NS28</strain>
    </source>
</reference>
<keyword evidence="3" id="KW-1185">Reference proteome</keyword>
<dbReference type="InterPro" id="IPR012338">
    <property type="entry name" value="Beta-lactam/transpept-like"/>
</dbReference>
<dbReference type="RefSeq" id="WP_139011891.1">
    <property type="nucleotide sequence ID" value="NZ_VBSN01000028.1"/>
</dbReference>